<dbReference type="EMBL" id="JAPDOD010000020">
    <property type="protein sequence ID" value="MDA0162696.1"/>
    <property type="molecule type" value="Genomic_DNA"/>
</dbReference>
<organism evidence="1 2">
    <name type="scientific">Solirubrobacter ginsenosidimutans</name>
    <dbReference type="NCBI Taxonomy" id="490573"/>
    <lineage>
        <taxon>Bacteria</taxon>
        <taxon>Bacillati</taxon>
        <taxon>Actinomycetota</taxon>
        <taxon>Thermoleophilia</taxon>
        <taxon>Solirubrobacterales</taxon>
        <taxon>Solirubrobacteraceae</taxon>
        <taxon>Solirubrobacter</taxon>
    </lineage>
</organism>
<dbReference type="SUPFAM" id="SSF55781">
    <property type="entry name" value="GAF domain-like"/>
    <property type="match status" value="1"/>
</dbReference>
<accession>A0A9X3MTF3</accession>
<evidence type="ECO:0000313" key="2">
    <source>
        <dbReference type="Proteomes" id="UP001149140"/>
    </source>
</evidence>
<proteinExistence type="predicted"/>
<keyword evidence="2" id="KW-1185">Reference proteome</keyword>
<dbReference type="Gene3D" id="3.30.450.40">
    <property type="match status" value="1"/>
</dbReference>
<dbReference type="Proteomes" id="UP001149140">
    <property type="component" value="Unassembled WGS sequence"/>
</dbReference>
<reference evidence="1" key="1">
    <citation type="submission" date="2022-10" db="EMBL/GenBank/DDBJ databases">
        <title>The WGS of Solirubrobacter ginsenosidimutans DSM 21036.</title>
        <authorList>
            <person name="Jiang Z."/>
        </authorList>
    </citation>
    <scope>NUCLEOTIDE SEQUENCE</scope>
    <source>
        <strain evidence="1">DSM 21036</strain>
    </source>
</reference>
<gene>
    <name evidence="1" type="ORF">OM076_20660</name>
</gene>
<dbReference type="InterPro" id="IPR029016">
    <property type="entry name" value="GAF-like_dom_sf"/>
</dbReference>
<dbReference type="AlphaFoldDB" id="A0A9X3MTF3"/>
<evidence type="ECO:0000313" key="1">
    <source>
        <dbReference type="EMBL" id="MDA0162696.1"/>
    </source>
</evidence>
<comment type="caution">
    <text evidence="1">The sequence shown here is derived from an EMBL/GenBank/DDBJ whole genome shotgun (WGS) entry which is preliminary data.</text>
</comment>
<dbReference type="RefSeq" id="WP_270041933.1">
    <property type="nucleotide sequence ID" value="NZ_JAPDOD010000020.1"/>
</dbReference>
<sequence length="133" mass="14259">MRAKLAMACRELDADAALLSEIRAGRENVRWGAGEAGYVGISMLLSDTVCGRLLDGRIGNIVSDATLEESLNQLAGVTDGTVRAYIGVPFETEDARAYVLCCLAREARPDLGEADVRFLQGVAESLRPLLETS</sequence>
<protein>
    <recommendedName>
        <fullName evidence="3">GAF domain-containing protein</fullName>
    </recommendedName>
</protein>
<name>A0A9X3MTF3_9ACTN</name>
<evidence type="ECO:0008006" key="3">
    <source>
        <dbReference type="Google" id="ProtNLM"/>
    </source>
</evidence>